<dbReference type="SUPFAM" id="SSF47648">
    <property type="entry name" value="Nucleoside phosphorylase/phosphoribosyltransferase N-terminal domain"/>
    <property type="match status" value="1"/>
</dbReference>
<protein>
    <recommendedName>
        <fullName evidence="4">Glycosyl transferase family 3 N-terminal domain-containing protein</fullName>
    </recommendedName>
</protein>
<dbReference type="Gene3D" id="3.40.1030.10">
    <property type="entry name" value="Nucleoside phosphorylase/phosphoribosyltransferase catalytic domain"/>
    <property type="match status" value="1"/>
</dbReference>
<evidence type="ECO:0000259" key="4">
    <source>
        <dbReference type="Pfam" id="PF02885"/>
    </source>
</evidence>
<name>A0A381Y029_9ZZZZ</name>
<dbReference type="InterPro" id="IPR005940">
    <property type="entry name" value="Anthranilate_Pribosyl_Tfrase"/>
</dbReference>
<feature type="transmembrane region" description="Helical" evidence="3">
    <location>
        <begin position="191"/>
        <end position="214"/>
    </location>
</feature>
<dbReference type="Pfam" id="PF02885">
    <property type="entry name" value="Glycos_trans_3N"/>
    <property type="match status" value="1"/>
</dbReference>
<evidence type="ECO:0000313" key="5">
    <source>
        <dbReference type="EMBL" id="SVA70374.1"/>
    </source>
</evidence>
<sequence length="226" mass="24331">MTKASVELEMRSYLQRIATGPELSKDLTEEETCRAVSAILDGVADEVQSAIFLIALRMKRETNAENRGGLRALLDHSIQVTSGINDVVHIADPFDGFTRGLPAAPFLPSVLAACGVATLSSGAESVGPKYGATHRQVLRAIGINVELSPASAARQLEAPRCGWAYVDQRYTCPGLHALVELRTRIVKRPMLTTLEVLLAPVLGLVATHLVTGYVHKAYPPVYSMLA</sequence>
<dbReference type="AlphaFoldDB" id="A0A381Y029"/>
<organism evidence="5">
    <name type="scientific">marine metagenome</name>
    <dbReference type="NCBI Taxonomy" id="408172"/>
    <lineage>
        <taxon>unclassified sequences</taxon>
        <taxon>metagenomes</taxon>
        <taxon>ecological metagenomes</taxon>
    </lineage>
</organism>
<dbReference type="SUPFAM" id="SSF52418">
    <property type="entry name" value="Nucleoside phosphorylase/phosphoribosyltransferase catalytic domain"/>
    <property type="match status" value="1"/>
</dbReference>
<keyword evidence="1" id="KW-0328">Glycosyltransferase</keyword>
<dbReference type="GO" id="GO:0000162">
    <property type="term" value="P:L-tryptophan biosynthetic process"/>
    <property type="evidence" value="ECO:0007669"/>
    <property type="project" value="InterPro"/>
</dbReference>
<dbReference type="GO" id="GO:0004048">
    <property type="term" value="F:anthranilate phosphoribosyltransferase activity"/>
    <property type="evidence" value="ECO:0007669"/>
    <property type="project" value="InterPro"/>
</dbReference>
<accession>A0A381Y029</accession>
<gene>
    <name evidence="5" type="ORF">METZ01_LOCUS123228</name>
</gene>
<keyword evidence="3" id="KW-1133">Transmembrane helix</keyword>
<dbReference type="EMBL" id="UINC01017010">
    <property type="protein sequence ID" value="SVA70374.1"/>
    <property type="molecule type" value="Genomic_DNA"/>
</dbReference>
<keyword evidence="2" id="KW-0808">Transferase</keyword>
<feature type="domain" description="Glycosyl transferase family 3 N-terminal" evidence="4">
    <location>
        <begin position="12"/>
        <end position="76"/>
    </location>
</feature>
<evidence type="ECO:0000256" key="3">
    <source>
        <dbReference type="SAM" id="Phobius"/>
    </source>
</evidence>
<keyword evidence="3" id="KW-0812">Transmembrane</keyword>
<dbReference type="GO" id="GO:0005829">
    <property type="term" value="C:cytosol"/>
    <property type="evidence" value="ECO:0007669"/>
    <property type="project" value="TreeGrafter"/>
</dbReference>
<reference evidence="5" key="1">
    <citation type="submission" date="2018-05" db="EMBL/GenBank/DDBJ databases">
        <authorList>
            <person name="Lanie J.A."/>
            <person name="Ng W.-L."/>
            <person name="Kazmierczak K.M."/>
            <person name="Andrzejewski T.M."/>
            <person name="Davidsen T.M."/>
            <person name="Wayne K.J."/>
            <person name="Tettelin H."/>
            <person name="Glass J.I."/>
            <person name="Rusch D."/>
            <person name="Podicherti R."/>
            <person name="Tsui H.-C.T."/>
            <person name="Winkler M.E."/>
        </authorList>
    </citation>
    <scope>NUCLEOTIDE SEQUENCE</scope>
</reference>
<evidence type="ECO:0000256" key="2">
    <source>
        <dbReference type="ARBA" id="ARBA00022679"/>
    </source>
</evidence>
<dbReference type="InterPro" id="IPR017459">
    <property type="entry name" value="Glycosyl_Trfase_fam3_N_dom"/>
</dbReference>
<dbReference type="PANTHER" id="PTHR43285">
    <property type="entry name" value="ANTHRANILATE PHOSPHORIBOSYLTRANSFERASE"/>
    <property type="match status" value="1"/>
</dbReference>
<dbReference type="InterPro" id="IPR035902">
    <property type="entry name" value="Nuc_phospho_transferase"/>
</dbReference>
<keyword evidence="3" id="KW-0472">Membrane</keyword>
<dbReference type="Gene3D" id="1.20.970.10">
    <property type="entry name" value="Transferase, Pyrimidine Nucleoside Phosphorylase, Chain C"/>
    <property type="match status" value="1"/>
</dbReference>
<dbReference type="InterPro" id="IPR036320">
    <property type="entry name" value="Glycosyl_Trfase_fam3_N_dom_sf"/>
</dbReference>
<feature type="non-terminal residue" evidence="5">
    <location>
        <position position="226"/>
    </location>
</feature>
<dbReference type="PANTHER" id="PTHR43285:SF2">
    <property type="entry name" value="ANTHRANILATE PHOSPHORIBOSYLTRANSFERASE"/>
    <property type="match status" value="1"/>
</dbReference>
<evidence type="ECO:0000256" key="1">
    <source>
        <dbReference type="ARBA" id="ARBA00022676"/>
    </source>
</evidence>
<proteinExistence type="predicted"/>